<dbReference type="EMBL" id="JAHQXF010000001">
    <property type="protein sequence ID" value="MBV0924025.1"/>
    <property type="molecule type" value="Genomic_DNA"/>
</dbReference>
<dbReference type="InterPro" id="IPR002019">
    <property type="entry name" value="Urease_beta-like"/>
</dbReference>
<gene>
    <name evidence="2" type="primary">ureB</name>
    <name evidence="4" type="ORF">KTS45_07390</name>
</gene>
<comment type="subcellular location">
    <subcellularLocation>
        <location evidence="2">Cytoplasm</location>
    </subcellularLocation>
</comment>
<dbReference type="EC" id="3.5.1.5" evidence="2"/>
<comment type="similarity">
    <text evidence="2">Belongs to the urease beta subunit family.</text>
</comment>
<comment type="caution">
    <text evidence="4">The sequence shown here is derived from an EMBL/GenBank/DDBJ whole genome shotgun (WGS) entry which is preliminary data.</text>
</comment>
<dbReference type="SUPFAM" id="SSF51278">
    <property type="entry name" value="Urease, beta-subunit"/>
    <property type="match status" value="1"/>
</dbReference>
<dbReference type="OrthoDB" id="2598at2157"/>
<dbReference type="HAMAP" id="MF_01954">
    <property type="entry name" value="Urease_beta"/>
    <property type="match status" value="1"/>
</dbReference>
<dbReference type="PANTHER" id="PTHR33569">
    <property type="entry name" value="UREASE"/>
    <property type="match status" value="1"/>
</dbReference>
<feature type="region of interest" description="Disordered" evidence="3">
    <location>
        <begin position="115"/>
        <end position="151"/>
    </location>
</feature>
<evidence type="ECO:0000313" key="4">
    <source>
        <dbReference type="EMBL" id="MBV0924025.1"/>
    </source>
</evidence>
<dbReference type="GO" id="GO:0043419">
    <property type="term" value="P:urea catabolic process"/>
    <property type="evidence" value="ECO:0007669"/>
    <property type="project" value="UniProtKB-UniRule"/>
</dbReference>
<dbReference type="PANTHER" id="PTHR33569:SF1">
    <property type="entry name" value="UREASE"/>
    <property type="match status" value="1"/>
</dbReference>
<comment type="catalytic activity">
    <reaction evidence="2">
        <text>urea + 2 H2O + H(+) = hydrogencarbonate + 2 NH4(+)</text>
        <dbReference type="Rhea" id="RHEA:20557"/>
        <dbReference type="ChEBI" id="CHEBI:15377"/>
        <dbReference type="ChEBI" id="CHEBI:15378"/>
        <dbReference type="ChEBI" id="CHEBI:16199"/>
        <dbReference type="ChEBI" id="CHEBI:17544"/>
        <dbReference type="ChEBI" id="CHEBI:28938"/>
        <dbReference type="EC" id="3.5.1.5"/>
    </reaction>
</comment>
<sequence>MAEDLVPGEVIPEAGTLTLNEGRETAAVTVGNTGDRPVQVGSHFHFFEANAALAFDREAAFGMRLNIPAGTAVRFEPGDEQTVDLVAIGGKRVAHGMNGMVNGSVDGDPSEAIERLRDAGFGDSEARSESGPRDSERGGTTREQDDEGDAE</sequence>
<accession>A0A8J8C7Y6</accession>
<reference evidence="4 5" key="1">
    <citation type="submission" date="2021-06" db="EMBL/GenBank/DDBJ databases">
        <title>New haloarchaea isolates fom saline soil.</title>
        <authorList>
            <person name="Duran-Viseras A."/>
            <person name="Sanchez-Porro C.S."/>
            <person name="Ventosa A."/>
        </authorList>
    </citation>
    <scope>NUCLEOTIDE SEQUENCE [LARGE SCALE GENOMIC DNA]</scope>
    <source>
        <strain evidence="4 5">JCM 183640</strain>
    </source>
</reference>
<organism evidence="4 5">
    <name type="scientific">Haloarcula limicola</name>
    <dbReference type="NCBI Taxonomy" id="1429915"/>
    <lineage>
        <taxon>Archaea</taxon>
        <taxon>Methanobacteriati</taxon>
        <taxon>Methanobacteriota</taxon>
        <taxon>Stenosarchaea group</taxon>
        <taxon>Halobacteria</taxon>
        <taxon>Halobacteriales</taxon>
        <taxon>Haloarculaceae</taxon>
        <taxon>Haloarcula</taxon>
    </lineage>
</organism>
<keyword evidence="5" id="KW-1185">Reference proteome</keyword>
<proteinExistence type="inferred from homology"/>
<name>A0A8J8C7Y6_9EURY</name>
<keyword evidence="2" id="KW-0963">Cytoplasm</keyword>
<dbReference type="Pfam" id="PF00699">
    <property type="entry name" value="Urease_beta"/>
    <property type="match status" value="1"/>
</dbReference>
<comment type="subunit">
    <text evidence="2">Heterotrimer of UreA (gamma), UreB (beta) and UreC (alpha) subunits. Three heterotrimers associate to form the active enzyme.</text>
</comment>
<dbReference type="UniPathway" id="UPA00258">
    <property type="reaction ID" value="UER00370"/>
</dbReference>
<dbReference type="AlphaFoldDB" id="A0A8J8C7Y6"/>
<comment type="pathway">
    <text evidence="2">Nitrogen metabolism; urea degradation; CO(2) and NH(3) from urea (urease route): step 1/1.</text>
</comment>
<feature type="compositionally biased region" description="Basic and acidic residues" evidence="3">
    <location>
        <begin position="115"/>
        <end position="143"/>
    </location>
</feature>
<keyword evidence="1 2" id="KW-0378">Hydrolase</keyword>
<dbReference type="NCBIfam" id="TIGR00192">
    <property type="entry name" value="urease_beta"/>
    <property type="match status" value="1"/>
</dbReference>
<dbReference type="NCBIfam" id="NF009682">
    <property type="entry name" value="PRK13203.1"/>
    <property type="match status" value="1"/>
</dbReference>
<dbReference type="RefSeq" id="WP_162317108.1">
    <property type="nucleotide sequence ID" value="NZ_JAHQXF010000001.1"/>
</dbReference>
<evidence type="ECO:0000256" key="1">
    <source>
        <dbReference type="ARBA" id="ARBA00022801"/>
    </source>
</evidence>
<dbReference type="GO" id="GO:0035550">
    <property type="term" value="C:urease complex"/>
    <property type="evidence" value="ECO:0007669"/>
    <property type="project" value="InterPro"/>
</dbReference>
<dbReference type="InterPro" id="IPR050069">
    <property type="entry name" value="Urease_subunit"/>
</dbReference>
<protein>
    <recommendedName>
        <fullName evidence="2">Urease subunit beta</fullName>
        <ecNumber evidence="2">3.5.1.5</ecNumber>
    </recommendedName>
    <alternativeName>
        <fullName evidence="2">Urea amidohydrolase subunit beta</fullName>
    </alternativeName>
</protein>
<dbReference type="GO" id="GO:0009039">
    <property type="term" value="F:urease activity"/>
    <property type="evidence" value="ECO:0007669"/>
    <property type="project" value="UniProtKB-UniRule"/>
</dbReference>
<dbReference type="Gene3D" id="2.10.150.10">
    <property type="entry name" value="Urease, beta subunit"/>
    <property type="match status" value="1"/>
</dbReference>
<evidence type="ECO:0000256" key="2">
    <source>
        <dbReference type="HAMAP-Rule" id="MF_01954"/>
    </source>
</evidence>
<evidence type="ECO:0000256" key="3">
    <source>
        <dbReference type="SAM" id="MobiDB-lite"/>
    </source>
</evidence>
<dbReference type="CDD" id="cd00407">
    <property type="entry name" value="Urease_beta"/>
    <property type="match status" value="1"/>
</dbReference>
<dbReference type="Proteomes" id="UP000766550">
    <property type="component" value="Unassembled WGS sequence"/>
</dbReference>
<dbReference type="InterPro" id="IPR036461">
    <property type="entry name" value="Urease_betasu_sf"/>
</dbReference>
<dbReference type="FunFam" id="2.10.150.10:FF:000001">
    <property type="entry name" value="Urease subunit beta"/>
    <property type="match status" value="1"/>
</dbReference>
<evidence type="ECO:0000313" key="5">
    <source>
        <dbReference type="Proteomes" id="UP000766550"/>
    </source>
</evidence>